<accession>A0A7J4IXG2</accession>
<organism evidence="2 3">
    <name type="scientific">Candidatus Iainarchaeum sp</name>
    <dbReference type="NCBI Taxonomy" id="3101447"/>
    <lineage>
        <taxon>Archaea</taxon>
        <taxon>Candidatus Iainarchaeota</taxon>
        <taxon>Candidatus Iainarchaeia</taxon>
        <taxon>Candidatus Iainarchaeales</taxon>
        <taxon>Candidatus Iainarchaeaceae</taxon>
        <taxon>Candidatus Iainarchaeum</taxon>
    </lineage>
</organism>
<dbReference type="Proteomes" id="UP000565078">
    <property type="component" value="Unassembled WGS sequence"/>
</dbReference>
<evidence type="ECO:0000259" key="1">
    <source>
        <dbReference type="PROSITE" id="PS51379"/>
    </source>
</evidence>
<evidence type="ECO:0000313" key="3">
    <source>
        <dbReference type="Proteomes" id="UP000565078"/>
    </source>
</evidence>
<dbReference type="PROSITE" id="PS51379">
    <property type="entry name" value="4FE4S_FER_2"/>
    <property type="match status" value="1"/>
</dbReference>
<evidence type="ECO:0000313" key="2">
    <source>
        <dbReference type="EMBL" id="HIH10251.1"/>
    </source>
</evidence>
<dbReference type="Pfam" id="PF13459">
    <property type="entry name" value="Fer4_15"/>
    <property type="match status" value="1"/>
</dbReference>
<name>A0A7J4IXG2_9ARCH</name>
<dbReference type="AlphaFoldDB" id="A0A7J4IXG2"/>
<feature type="domain" description="4Fe-4S ferredoxin-type" evidence="1">
    <location>
        <begin position="4"/>
        <end position="33"/>
    </location>
</feature>
<sequence>MAKFKIIHQKELCIGCGACAAINPADWVMEGDKSHLVDSQKEKGENGEQEFRFIDDSKYKQNQEAADACPVPCIFVKKIE</sequence>
<dbReference type="InterPro" id="IPR017896">
    <property type="entry name" value="4Fe4S_Fe-S-bd"/>
</dbReference>
<comment type="caution">
    <text evidence="2">The sequence shown here is derived from an EMBL/GenBank/DDBJ whole genome shotgun (WGS) entry which is preliminary data.</text>
</comment>
<proteinExistence type="predicted"/>
<protein>
    <submittedName>
        <fullName evidence="2">Ferredoxin</fullName>
    </submittedName>
</protein>
<dbReference type="Gene3D" id="3.30.70.20">
    <property type="match status" value="1"/>
</dbReference>
<reference evidence="3" key="1">
    <citation type="journal article" date="2020" name="bioRxiv">
        <title>A rank-normalized archaeal taxonomy based on genome phylogeny resolves widespread incomplete and uneven classifications.</title>
        <authorList>
            <person name="Rinke C."/>
            <person name="Chuvochina M."/>
            <person name="Mussig A.J."/>
            <person name="Chaumeil P.-A."/>
            <person name="Waite D.W."/>
            <person name="Whitman W.B."/>
            <person name="Parks D.H."/>
            <person name="Hugenholtz P."/>
        </authorList>
    </citation>
    <scope>NUCLEOTIDE SEQUENCE [LARGE SCALE GENOMIC DNA]</scope>
</reference>
<gene>
    <name evidence="2" type="ORF">HA254_06325</name>
</gene>
<dbReference type="EMBL" id="DUGC01000099">
    <property type="protein sequence ID" value="HIH10251.1"/>
    <property type="molecule type" value="Genomic_DNA"/>
</dbReference>
<dbReference type="SUPFAM" id="SSF54862">
    <property type="entry name" value="4Fe-4S ferredoxins"/>
    <property type="match status" value="1"/>
</dbReference>